<keyword evidence="1" id="KW-0418">Kinase</keyword>
<name>A0A414P6R7_9FIRM</name>
<organism evidence="1 2">
    <name type="scientific">[Ruminococcus] lactaris</name>
    <dbReference type="NCBI Taxonomy" id="46228"/>
    <lineage>
        <taxon>Bacteria</taxon>
        <taxon>Bacillati</taxon>
        <taxon>Bacillota</taxon>
        <taxon>Clostridia</taxon>
        <taxon>Lachnospirales</taxon>
        <taxon>Lachnospiraceae</taxon>
        <taxon>Mediterraneibacter</taxon>
    </lineage>
</organism>
<sequence length="102" mass="10915">MAANKVVFGNKVLIDLTGDTVTEEALLKGYTAHKADGTIITGTAFAGYPNEFVFLDNIQDSSGNPIKDSSGKTIQGQTIYRKARNSVLLDSTGDVIEDGFEQ</sequence>
<comment type="caution">
    <text evidence="1">The sequence shown here is derived from an EMBL/GenBank/DDBJ whole genome shotgun (WGS) entry which is preliminary data.</text>
</comment>
<proteinExistence type="predicted"/>
<dbReference type="AlphaFoldDB" id="A0A414P6R7"/>
<accession>A0A414P6R7</accession>
<reference evidence="1 2" key="1">
    <citation type="submission" date="2018-08" db="EMBL/GenBank/DDBJ databases">
        <title>A genome reference for cultivated species of the human gut microbiota.</title>
        <authorList>
            <person name="Zou Y."/>
            <person name="Xue W."/>
            <person name="Luo G."/>
        </authorList>
    </citation>
    <scope>NUCLEOTIDE SEQUENCE [LARGE SCALE GENOMIC DNA]</scope>
    <source>
        <strain evidence="1 2">AM25-1LB</strain>
    </source>
</reference>
<dbReference type="Proteomes" id="UP000284902">
    <property type="component" value="Unassembled WGS sequence"/>
</dbReference>
<evidence type="ECO:0000313" key="1">
    <source>
        <dbReference type="EMBL" id="RHF61869.1"/>
    </source>
</evidence>
<keyword evidence="1" id="KW-0808">Transferase</keyword>
<dbReference type="RefSeq" id="WP_117469730.1">
    <property type="nucleotide sequence ID" value="NZ_JAQEAN010000007.1"/>
</dbReference>
<dbReference type="GO" id="GO:0016301">
    <property type="term" value="F:kinase activity"/>
    <property type="evidence" value="ECO:0007669"/>
    <property type="project" value="UniProtKB-KW"/>
</dbReference>
<dbReference type="EMBL" id="QRHG01000009">
    <property type="protein sequence ID" value="RHF61869.1"/>
    <property type="molecule type" value="Genomic_DNA"/>
</dbReference>
<gene>
    <name evidence="1" type="ORF">DW672_05060</name>
</gene>
<evidence type="ECO:0000313" key="2">
    <source>
        <dbReference type="Proteomes" id="UP000284902"/>
    </source>
</evidence>
<protein>
    <submittedName>
        <fullName evidence="1">Histidine kinase</fullName>
    </submittedName>
</protein>